<protein>
    <submittedName>
        <fullName evidence="4">Ribonuclease P/MRP protein subunit POP5</fullName>
    </submittedName>
</protein>
<evidence type="ECO:0000256" key="2">
    <source>
        <dbReference type="ARBA" id="ARBA00022694"/>
    </source>
</evidence>
<dbReference type="SUPFAM" id="SSF160350">
    <property type="entry name" value="Rnp2-like"/>
    <property type="match status" value="1"/>
</dbReference>
<dbReference type="GO" id="GO:0000172">
    <property type="term" value="C:ribonuclease MRP complex"/>
    <property type="evidence" value="ECO:0007669"/>
    <property type="project" value="TreeGrafter"/>
</dbReference>
<evidence type="ECO:0000313" key="5">
    <source>
        <dbReference type="Proteomes" id="UP000308133"/>
    </source>
</evidence>
<organism evidence="4 5">
    <name type="scientific">Elsinoe australis</name>
    <dbReference type="NCBI Taxonomy" id="40998"/>
    <lineage>
        <taxon>Eukaryota</taxon>
        <taxon>Fungi</taxon>
        <taxon>Dikarya</taxon>
        <taxon>Ascomycota</taxon>
        <taxon>Pezizomycotina</taxon>
        <taxon>Dothideomycetes</taxon>
        <taxon>Dothideomycetidae</taxon>
        <taxon>Myriangiales</taxon>
        <taxon>Elsinoaceae</taxon>
        <taxon>Elsinoe</taxon>
    </lineage>
</organism>
<dbReference type="PANTHER" id="PTHR15441">
    <property type="entry name" value="RIBONUCLEASE P PROTEIN SUBUNIT P14"/>
    <property type="match status" value="1"/>
</dbReference>
<comment type="similarity">
    <text evidence="1">Belongs to the eukaryotic/archaeal RNase P protein component 2 family.</text>
</comment>
<evidence type="ECO:0000256" key="1">
    <source>
        <dbReference type="ARBA" id="ARBA00010800"/>
    </source>
</evidence>
<comment type="caution">
    <text evidence="4">The sequence shown here is derived from an EMBL/GenBank/DDBJ whole genome shotgun (WGS) entry which is preliminary data.</text>
</comment>
<reference evidence="4 5" key="1">
    <citation type="submission" date="2018-02" db="EMBL/GenBank/DDBJ databases">
        <title>Draft genome sequences of Elsinoe sp., causing black scab on jojoba.</title>
        <authorList>
            <person name="Stodart B."/>
            <person name="Jeffress S."/>
            <person name="Ash G."/>
            <person name="Arun Chinnappa K."/>
        </authorList>
    </citation>
    <scope>NUCLEOTIDE SEQUENCE [LARGE SCALE GENOMIC DNA]</scope>
    <source>
        <strain evidence="4 5">Hillstone_2</strain>
    </source>
</reference>
<dbReference type="GO" id="GO:0030681">
    <property type="term" value="C:multimeric ribonuclease P complex"/>
    <property type="evidence" value="ECO:0007669"/>
    <property type="project" value="TreeGrafter"/>
</dbReference>
<feature type="region of interest" description="Disordered" evidence="3">
    <location>
        <begin position="163"/>
        <end position="211"/>
    </location>
</feature>
<dbReference type="Gene3D" id="3.30.70.3250">
    <property type="entry name" value="Ribonuclease P, Pop5 subunit"/>
    <property type="match status" value="1"/>
</dbReference>
<evidence type="ECO:0000256" key="3">
    <source>
        <dbReference type="SAM" id="MobiDB-lite"/>
    </source>
</evidence>
<feature type="compositionally biased region" description="Acidic residues" evidence="3">
    <location>
        <begin position="195"/>
        <end position="211"/>
    </location>
</feature>
<feature type="compositionally biased region" description="Basic and acidic residues" evidence="3">
    <location>
        <begin position="183"/>
        <end position="194"/>
    </location>
</feature>
<gene>
    <name evidence="4" type="ORF">C1H76_5801</name>
</gene>
<sequence length="211" mass="23267">MVRIKHRYLLLNFLYPSSSSTQKLPSAADPSLSLQFNAPTPDTLTSSLLARLIRDNVSTLFGDYGAGMVSGSLKIMYLSNPTSTAIVRVGRQHYRLVWAALTMAGRLPGVPDRDRGYGREGGKGRDGERGREVVIRVVRISGTVRKCEEEVMKRATEAIRKAKREGKREVDFGSGGDGIRAVMRKDKGKQAKSIEDDDEGEDGDEDMGLNY</sequence>
<dbReference type="InterPro" id="IPR038085">
    <property type="entry name" value="Rnp2-like_sf"/>
</dbReference>
<dbReference type="GO" id="GO:0033204">
    <property type="term" value="F:ribonuclease P RNA binding"/>
    <property type="evidence" value="ECO:0007669"/>
    <property type="project" value="TreeGrafter"/>
</dbReference>
<dbReference type="GO" id="GO:0001682">
    <property type="term" value="P:tRNA 5'-leader removal"/>
    <property type="evidence" value="ECO:0007669"/>
    <property type="project" value="InterPro"/>
</dbReference>
<accession>A0A4U7AUW5</accession>
<proteinExistence type="inferred from homology"/>
<dbReference type="InterPro" id="IPR002759">
    <property type="entry name" value="Pop5/Rpp14/Rnp2-like"/>
</dbReference>
<dbReference type="GO" id="GO:0005730">
    <property type="term" value="C:nucleolus"/>
    <property type="evidence" value="ECO:0007669"/>
    <property type="project" value="TreeGrafter"/>
</dbReference>
<name>A0A4U7AUW5_9PEZI</name>
<keyword evidence="2" id="KW-0819">tRNA processing</keyword>
<dbReference type="Pfam" id="PF01900">
    <property type="entry name" value="RNase_P_Rpp14"/>
    <property type="match status" value="1"/>
</dbReference>
<dbReference type="AlphaFoldDB" id="A0A4U7AUW5"/>
<dbReference type="Proteomes" id="UP000308133">
    <property type="component" value="Unassembled WGS sequence"/>
</dbReference>
<evidence type="ECO:0000313" key="4">
    <source>
        <dbReference type="EMBL" id="TKX21909.1"/>
    </source>
</evidence>
<dbReference type="PANTHER" id="PTHR15441:SF2">
    <property type="entry name" value="RIBONUCLEASE P_MRP PROTEIN SUBUNIT POP5"/>
    <property type="match status" value="1"/>
</dbReference>
<dbReference type="EMBL" id="PTQR01000075">
    <property type="protein sequence ID" value="TKX21909.1"/>
    <property type="molecule type" value="Genomic_DNA"/>
</dbReference>